<dbReference type="OrthoDB" id="8724845at2"/>
<evidence type="ECO:0000256" key="3">
    <source>
        <dbReference type="ARBA" id="ARBA00022989"/>
    </source>
</evidence>
<comment type="similarity">
    <text evidence="6">Belongs to the methyl-accepting chemotaxis (MCP) protein family.</text>
</comment>
<dbReference type="PANTHER" id="PTHR32089">
    <property type="entry name" value="METHYL-ACCEPTING CHEMOTAXIS PROTEIN MCPB"/>
    <property type="match status" value="1"/>
</dbReference>
<evidence type="ECO:0000313" key="12">
    <source>
        <dbReference type="Proteomes" id="UP000033633"/>
    </source>
</evidence>
<accession>A0A0F5V8Y2</accession>
<dbReference type="Pfam" id="PF00015">
    <property type="entry name" value="MCPsignal"/>
    <property type="match status" value="1"/>
</dbReference>
<dbReference type="GO" id="GO:0016301">
    <property type="term" value="F:kinase activity"/>
    <property type="evidence" value="ECO:0007669"/>
    <property type="project" value="UniProtKB-KW"/>
</dbReference>
<keyword evidence="12" id="KW-1185">Reference proteome</keyword>
<dbReference type="EMBL" id="JWYV01000023">
    <property type="protein sequence ID" value="KKC98226.1"/>
    <property type="molecule type" value="Genomic_DNA"/>
</dbReference>
<keyword evidence="8" id="KW-0175">Coiled coil</keyword>
<dbReference type="CDD" id="cd06225">
    <property type="entry name" value="HAMP"/>
    <property type="match status" value="1"/>
</dbReference>
<dbReference type="PATRIC" id="fig|265726.11.peg.2703"/>
<evidence type="ECO:0000256" key="2">
    <source>
        <dbReference type="ARBA" id="ARBA00022692"/>
    </source>
</evidence>
<dbReference type="PANTHER" id="PTHR32089:SF119">
    <property type="entry name" value="METHYL-ACCEPTING CHEMOTAXIS PROTEIN CTPL"/>
    <property type="match status" value="1"/>
</dbReference>
<feature type="domain" description="Methyl-accepting transducer" evidence="9">
    <location>
        <begin position="336"/>
        <end position="572"/>
    </location>
</feature>
<evidence type="ECO:0000313" key="11">
    <source>
        <dbReference type="EMBL" id="KKC98226.1"/>
    </source>
</evidence>
<keyword evidence="4" id="KW-0472">Membrane</keyword>
<dbReference type="CDD" id="cd11386">
    <property type="entry name" value="MCP_signal"/>
    <property type="match status" value="1"/>
</dbReference>
<keyword evidence="2" id="KW-0812">Transmembrane</keyword>
<dbReference type="SUPFAM" id="SSF58104">
    <property type="entry name" value="Methyl-accepting chemotaxis protein (MCP) signaling domain"/>
    <property type="match status" value="1"/>
</dbReference>
<proteinExistence type="inferred from homology"/>
<dbReference type="InterPro" id="IPR004089">
    <property type="entry name" value="MCPsignal_dom"/>
</dbReference>
<dbReference type="AlphaFoldDB" id="A0A0F5V8Y2"/>
<dbReference type="STRING" id="265726.KY46_19510"/>
<dbReference type="SMART" id="SM00304">
    <property type="entry name" value="HAMP"/>
    <property type="match status" value="1"/>
</dbReference>
<comment type="subcellular location">
    <subcellularLocation>
        <location evidence="1">Membrane</location>
        <topology evidence="1">Multi-pass membrane protein</topology>
    </subcellularLocation>
</comment>
<dbReference type="Pfam" id="PF00672">
    <property type="entry name" value="HAMP"/>
    <property type="match status" value="1"/>
</dbReference>
<dbReference type="SMART" id="SM00283">
    <property type="entry name" value="MA"/>
    <property type="match status" value="1"/>
</dbReference>
<dbReference type="Gene3D" id="1.10.287.950">
    <property type="entry name" value="Methyl-accepting chemotaxis protein"/>
    <property type="match status" value="1"/>
</dbReference>
<dbReference type="GO" id="GO:0006935">
    <property type="term" value="P:chemotaxis"/>
    <property type="evidence" value="ECO:0007669"/>
    <property type="project" value="UniProtKB-ARBA"/>
</dbReference>
<dbReference type="PROSITE" id="PS50885">
    <property type="entry name" value="HAMP"/>
    <property type="match status" value="1"/>
</dbReference>
<comment type="caution">
    <text evidence="11">The sequence shown here is derived from an EMBL/GenBank/DDBJ whole genome shotgun (WGS) entry which is preliminary data.</text>
</comment>
<sequence>MKVRHKLLGLAGLSITAIFLLFGINSYTNHKLVSMEAAGSQLDQLEVTLLNLRRNEKDFLARMDLKYLQTFNDNYGKFQSQLAQLQQDLAALSVHLPQVASLQSQIHDYHAGMQALVSGYQTLGLTASEGMYQSLYQSGEQLMAVGSESPQTLEIYRLILTAKLFAATDDKGLLADYQAYVAQHGDRLESQFGRDYRKFNQLLSQLVAQKTRIGLTHKDGLRGQIRTLSHQVEAEFGQMQQQIDQEAAQVKVSINRMTWLVVALIMAGLIALSWKISVSILAPVERLSRLMNRIATSHDLTLSADTSGKDELAAMGAHFNSLLNSLRKLVGDVQSAVSELGAASAQLQRRSQEAEQALAAQLVDSDSVAAASTEMQATISEVAHITHDAAAQTGRSHDEATQGLAEVVETRARIDQLSAGLAQSSQEVSSLSGLSDSIGSVVVVIKNIAEQTNLLALNAAIEAARAGEQGRGFAVVADEVRSLAMRTQQSTQEITSIISSLQQQTEQVVSHIEHCRTQGESSVAQAQSAEAKIRTVIADMQRILDSSMQIAAAVEQQSQVSDDIGARVVSIRDVTNSNVVVVQENAQAAHSVSVQAHTLSQAIKAYQV</sequence>
<feature type="domain" description="HAMP" evidence="10">
    <location>
        <begin position="278"/>
        <end position="331"/>
    </location>
</feature>
<dbReference type="RefSeq" id="WP_046222270.1">
    <property type="nucleotide sequence ID" value="NZ_JWYV01000023.1"/>
</dbReference>
<evidence type="ECO:0000256" key="1">
    <source>
        <dbReference type="ARBA" id="ARBA00004141"/>
    </source>
</evidence>
<evidence type="ECO:0000259" key="10">
    <source>
        <dbReference type="PROSITE" id="PS50885"/>
    </source>
</evidence>
<evidence type="ECO:0000259" key="9">
    <source>
        <dbReference type="PROSITE" id="PS50111"/>
    </source>
</evidence>
<dbReference type="FunFam" id="1.10.287.950:FF:000001">
    <property type="entry name" value="Methyl-accepting chemotaxis sensory transducer"/>
    <property type="match status" value="1"/>
</dbReference>
<evidence type="ECO:0000256" key="6">
    <source>
        <dbReference type="ARBA" id="ARBA00029447"/>
    </source>
</evidence>
<evidence type="ECO:0000256" key="4">
    <source>
        <dbReference type="ARBA" id="ARBA00023136"/>
    </source>
</evidence>
<evidence type="ECO:0000256" key="5">
    <source>
        <dbReference type="ARBA" id="ARBA00023224"/>
    </source>
</evidence>
<dbReference type="PROSITE" id="PS50111">
    <property type="entry name" value="CHEMOTAXIS_TRANSDUC_2"/>
    <property type="match status" value="1"/>
</dbReference>
<evidence type="ECO:0000256" key="8">
    <source>
        <dbReference type="SAM" id="Coils"/>
    </source>
</evidence>
<keyword evidence="5 7" id="KW-0807">Transducer</keyword>
<dbReference type="Proteomes" id="UP000033633">
    <property type="component" value="Unassembled WGS sequence"/>
</dbReference>
<dbReference type="GO" id="GO:0007165">
    <property type="term" value="P:signal transduction"/>
    <property type="evidence" value="ECO:0007669"/>
    <property type="project" value="UniProtKB-KW"/>
</dbReference>
<feature type="coiled-coil region" evidence="8">
    <location>
        <begin position="35"/>
        <end position="88"/>
    </location>
</feature>
<dbReference type="InterPro" id="IPR003660">
    <property type="entry name" value="HAMP_dom"/>
</dbReference>
<keyword evidence="11" id="KW-0808">Transferase</keyword>
<reference evidence="11 12" key="1">
    <citation type="submission" date="2014-12" db="EMBL/GenBank/DDBJ databases">
        <title>Mercury Reductase activity and rhizosphere competence traits in the genome of root associated Photobacterium halotolerans MELD1.</title>
        <authorList>
            <person name="Mathew D.C."/>
            <person name="Huang C.-C."/>
        </authorList>
    </citation>
    <scope>NUCLEOTIDE SEQUENCE [LARGE SCALE GENOMIC DNA]</scope>
    <source>
        <strain evidence="11 12">MELD1</strain>
    </source>
</reference>
<protein>
    <submittedName>
        <fullName evidence="11">Histidine kinase</fullName>
    </submittedName>
</protein>
<organism evidence="11 12">
    <name type="scientific">Photobacterium halotolerans</name>
    <dbReference type="NCBI Taxonomy" id="265726"/>
    <lineage>
        <taxon>Bacteria</taxon>
        <taxon>Pseudomonadati</taxon>
        <taxon>Pseudomonadota</taxon>
        <taxon>Gammaproteobacteria</taxon>
        <taxon>Vibrionales</taxon>
        <taxon>Vibrionaceae</taxon>
        <taxon>Photobacterium</taxon>
    </lineage>
</organism>
<name>A0A0F5V8Y2_9GAMM</name>
<gene>
    <name evidence="11" type="ORF">KY46_19510</name>
</gene>
<keyword evidence="11" id="KW-0418">Kinase</keyword>
<dbReference type="GO" id="GO:0016020">
    <property type="term" value="C:membrane"/>
    <property type="evidence" value="ECO:0007669"/>
    <property type="project" value="UniProtKB-SubCell"/>
</dbReference>
<keyword evidence="3" id="KW-1133">Transmembrane helix</keyword>
<evidence type="ECO:0000256" key="7">
    <source>
        <dbReference type="PROSITE-ProRule" id="PRU00284"/>
    </source>
</evidence>